<proteinExistence type="predicted"/>
<comment type="subunit">
    <text evidence="2">Component of the NuA4 histone acetyltransferase complex.</text>
</comment>
<dbReference type="PROSITE" id="PS00598">
    <property type="entry name" value="CHROMO_1"/>
    <property type="match status" value="1"/>
</dbReference>
<reference evidence="6 7" key="2">
    <citation type="journal article" date="2013" name="IMA Fungus">
        <title>IMA Genome-F 1: Ceratocystis fimbriata: Draft nuclear genome sequence for the plant pathogen, Ceratocystis fimbriata.</title>
        <authorList>
            <person name="Wilken P.M."/>
            <person name="Steenkamp E.T."/>
            <person name="Wingfield M.J."/>
            <person name="de Beer Z.W."/>
            <person name="Wingfield B.D."/>
        </authorList>
    </citation>
    <scope>NUCLEOTIDE SEQUENCE [LARGE SCALE GENOMIC DNA]</scope>
    <source>
        <strain evidence="6 7">CBS 114723</strain>
    </source>
</reference>
<dbReference type="PRINTS" id="PR00504">
    <property type="entry name" value="CHROMODOMAIN"/>
</dbReference>
<name>A0A2C5X0A9_9PEZI</name>
<dbReference type="InterPro" id="IPR016197">
    <property type="entry name" value="Chromo-like_dom_sf"/>
</dbReference>
<dbReference type="EMBL" id="APWK03000090">
    <property type="protein sequence ID" value="PHH51556.1"/>
    <property type="molecule type" value="Genomic_DNA"/>
</dbReference>
<dbReference type="PROSITE" id="PS50013">
    <property type="entry name" value="CHROMO_2"/>
    <property type="match status" value="1"/>
</dbReference>
<dbReference type="InterPro" id="IPR023779">
    <property type="entry name" value="Chromodomain_CS"/>
</dbReference>
<dbReference type="Proteomes" id="UP000222788">
    <property type="component" value="Unassembled WGS sequence"/>
</dbReference>
<dbReference type="InterPro" id="IPR008251">
    <property type="entry name" value="Chromo_shadow_dom"/>
</dbReference>
<evidence type="ECO:0000256" key="4">
    <source>
        <dbReference type="SAM" id="MobiDB-lite"/>
    </source>
</evidence>
<dbReference type="Pfam" id="PF01393">
    <property type="entry name" value="Chromo_shadow"/>
    <property type="match status" value="1"/>
</dbReference>
<evidence type="ECO:0000313" key="6">
    <source>
        <dbReference type="EMBL" id="PHH51556.1"/>
    </source>
</evidence>
<comment type="subcellular location">
    <subcellularLocation>
        <location evidence="1">Nucleus</location>
    </subcellularLocation>
</comment>
<dbReference type="InterPro" id="IPR051219">
    <property type="entry name" value="Heterochromatin_chromo-domain"/>
</dbReference>
<dbReference type="InterPro" id="IPR017984">
    <property type="entry name" value="Chromo_dom_subgr"/>
</dbReference>
<feature type="region of interest" description="Disordered" evidence="4">
    <location>
        <begin position="156"/>
        <end position="204"/>
    </location>
</feature>
<evidence type="ECO:0000256" key="1">
    <source>
        <dbReference type="ARBA" id="ARBA00004123"/>
    </source>
</evidence>
<gene>
    <name evidence="6" type="primary">swi6</name>
    <name evidence="6" type="ORF">CFIMG_003395RA</name>
</gene>
<evidence type="ECO:0000313" key="7">
    <source>
        <dbReference type="Proteomes" id="UP000222788"/>
    </source>
</evidence>
<sequence>MPRATSDDDSNDVLVATRSRSASRSTTRHSGSREGSGDYASAEEGGQDALPKRPNGQGKKADIDVEPERDEREDAGAEAESEELADDEFIVEKILDHMVDQGVVKFRVKWEGYDDEEDITWEPEDTLREGAEVILEEYLASYGGIKKIISEANDVAKNKKRNRRSTGAAKVEKPPKRARKEHPLETPAPAPLREKQWKPPNGSWEDHIETIDVCDEADAETGKSRLVVYLNWKNGRKTKHNTEMVYKRCPQKMLRFYENHVRILKTNSDNE</sequence>
<keyword evidence="7" id="KW-1185">Reference proteome</keyword>
<evidence type="ECO:0000256" key="2">
    <source>
        <dbReference type="ARBA" id="ARBA00011353"/>
    </source>
</evidence>
<evidence type="ECO:0000259" key="5">
    <source>
        <dbReference type="PROSITE" id="PS50013"/>
    </source>
</evidence>
<organism evidence="6 7">
    <name type="scientific">Ceratocystis fimbriata CBS 114723</name>
    <dbReference type="NCBI Taxonomy" id="1035309"/>
    <lineage>
        <taxon>Eukaryota</taxon>
        <taxon>Fungi</taxon>
        <taxon>Dikarya</taxon>
        <taxon>Ascomycota</taxon>
        <taxon>Pezizomycotina</taxon>
        <taxon>Sordariomycetes</taxon>
        <taxon>Hypocreomycetidae</taxon>
        <taxon>Microascales</taxon>
        <taxon>Ceratocystidaceae</taxon>
        <taxon>Ceratocystis</taxon>
    </lineage>
</organism>
<feature type="compositionally biased region" description="Low complexity" evidence="4">
    <location>
        <begin position="17"/>
        <end position="29"/>
    </location>
</feature>
<dbReference type="GO" id="GO:0000792">
    <property type="term" value="C:heterochromatin"/>
    <property type="evidence" value="ECO:0007669"/>
    <property type="project" value="UniProtKB-ARBA"/>
</dbReference>
<dbReference type="STRING" id="1035309.A0A2C5X0A9"/>
<dbReference type="InterPro" id="IPR023780">
    <property type="entry name" value="Chromo_domain"/>
</dbReference>
<feature type="compositionally biased region" description="Acidic residues" evidence="4">
    <location>
        <begin position="76"/>
        <end position="86"/>
    </location>
</feature>
<dbReference type="Pfam" id="PF00385">
    <property type="entry name" value="Chromo"/>
    <property type="match status" value="1"/>
</dbReference>
<dbReference type="SMART" id="SM00300">
    <property type="entry name" value="ChSh"/>
    <property type="match status" value="1"/>
</dbReference>
<dbReference type="SUPFAM" id="SSF54160">
    <property type="entry name" value="Chromo domain-like"/>
    <property type="match status" value="2"/>
</dbReference>
<feature type="domain" description="Chromo" evidence="5">
    <location>
        <begin position="89"/>
        <end position="138"/>
    </location>
</feature>
<comment type="caution">
    <text evidence="6">The sequence shown here is derived from an EMBL/GenBank/DDBJ whole genome shotgun (WGS) entry which is preliminary data.</text>
</comment>
<dbReference type="InterPro" id="IPR000953">
    <property type="entry name" value="Chromo/chromo_shadow_dom"/>
</dbReference>
<evidence type="ECO:0000256" key="3">
    <source>
        <dbReference type="ARBA" id="ARBA00023242"/>
    </source>
</evidence>
<dbReference type="SMART" id="SM00298">
    <property type="entry name" value="CHROMO"/>
    <property type="match status" value="1"/>
</dbReference>
<dbReference type="AlphaFoldDB" id="A0A2C5X0A9"/>
<dbReference type="OrthoDB" id="433924at2759"/>
<dbReference type="GO" id="GO:0005634">
    <property type="term" value="C:nucleus"/>
    <property type="evidence" value="ECO:0007669"/>
    <property type="project" value="UniProtKB-SubCell"/>
</dbReference>
<dbReference type="CDD" id="cd00024">
    <property type="entry name" value="CD_CSD"/>
    <property type="match status" value="1"/>
</dbReference>
<dbReference type="PANTHER" id="PTHR22812">
    <property type="entry name" value="CHROMOBOX PROTEIN"/>
    <property type="match status" value="1"/>
</dbReference>
<dbReference type="GO" id="GO:0006338">
    <property type="term" value="P:chromatin remodeling"/>
    <property type="evidence" value="ECO:0007669"/>
    <property type="project" value="UniProtKB-ARBA"/>
</dbReference>
<feature type="region of interest" description="Disordered" evidence="4">
    <location>
        <begin position="1"/>
        <end position="86"/>
    </location>
</feature>
<dbReference type="Gene3D" id="2.40.50.40">
    <property type="match status" value="2"/>
</dbReference>
<protein>
    <submittedName>
        <fullName evidence="6">Chromatin-associated protein swi6</fullName>
    </submittedName>
</protein>
<keyword evidence="3" id="KW-0539">Nucleus</keyword>
<reference evidence="6 7" key="1">
    <citation type="journal article" date="2013" name="Fungal Biol.">
        <title>Analysis of microsatellite markers in the genome of the plant pathogen Ceratocystis fimbriata.</title>
        <authorList>
            <person name="Simpson M.C."/>
            <person name="Wilken P.M."/>
            <person name="Coetzee M.P."/>
            <person name="Wingfield M.J."/>
            <person name="Wingfield B.D."/>
        </authorList>
    </citation>
    <scope>NUCLEOTIDE SEQUENCE [LARGE SCALE GENOMIC DNA]</scope>
    <source>
        <strain evidence="6 7">CBS 114723</strain>
    </source>
</reference>
<accession>A0A2C5X0A9</accession>